<dbReference type="EC" id="1.5.1.3" evidence="3"/>
<dbReference type="GO" id="GO:0006730">
    <property type="term" value="P:one-carbon metabolic process"/>
    <property type="evidence" value="ECO:0007669"/>
    <property type="project" value="UniProtKB-KW"/>
</dbReference>
<dbReference type="InterPro" id="IPR012259">
    <property type="entry name" value="DHFR"/>
</dbReference>
<evidence type="ECO:0000256" key="5">
    <source>
        <dbReference type="ARBA" id="ARBA00022857"/>
    </source>
</evidence>
<evidence type="ECO:0000256" key="6">
    <source>
        <dbReference type="ARBA" id="ARBA00023002"/>
    </source>
</evidence>
<evidence type="ECO:0000256" key="2">
    <source>
        <dbReference type="ARBA" id="ARBA00009539"/>
    </source>
</evidence>
<dbReference type="Pfam" id="PF00186">
    <property type="entry name" value="DHFR_1"/>
    <property type="match status" value="1"/>
</dbReference>
<reference evidence="9" key="1">
    <citation type="journal article" date="2010" name="BMC Genomics">
        <title>Clostridium sticklandii, a specialist in amino acid degradation:revisiting its metabolism through its genome sequence.</title>
        <authorList>
            <person name="Fonknechten N."/>
            <person name="Chaussonnerie S."/>
            <person name="Tricot S."/>
            <person name="Lajus A."/>
            <person name="Andreesen J.R."/>
            <person name="Perchat N."/>
            <person name="Pelletier E."/>
            <person name="Gouyvenoux M."/>
            <person name="Barbe V."/>
            <person name="Salanoubat M."/>
            <person name="Le Paslier D."/>
            <person name="Weissenbach J."/>
            <person name="Cohen G.N."/>
            <person name="Kreimeyer A."/>
        </authorList>
    </citation>
    <scope>NUCLEOTIDE SEQUENCE [LARGE SCALE GENOMIC DNA]</scope>
    <source>
        <strain evidence="9">ATCC 12662 / DSM 519 / JCM 1433 / CCUG 9281 / NCIMB 10654 / HF</strain>
    </source>
</reference>
<dbReference type="UniPathway" id="UPA00077">
    <property type="reaction ID" value="UER00158"/>
</dbReference>
<evidence type="ECO:0000256" key="3">
    <source>
        <dbReference type="ARBA" id="ARBA00012856"/>
    </source>
</evidence>
<dbReference type="PANTHER" id="PTHR48069">
    <property type="entry name" value="DIHYDROFOLATE REDUCTASE"/>
    <property type="match status" value="1"/>
</dbReference>
<dbReference type="GO" id="GO:0046654">
    <property type="term" value="P:tetrahydrofolate biosynthetic process"/>
    <property type="evidence" value="ECO:0007669"/>
    <property type="project" value="UniProtKB-UniPathway"/>
</dbReference>
<dbReference type="HOGENOM" id="CLU_043966_5_2_9"/>
<dbReference type="PRINTS" id="PR00070">
    <property type="entry name" value="DHFR"/>
</dbReference>
<dbReference type="InterPro" id="IPR001796">
    <property type="entry name" value="DHFR_dom"/>
</dbReference>
<sequence length="166" mass="19436">MNNIIIIAAMRDYDSAIGYQGNLLYDIKEDLNYFKEITYNNIVIFGSSTYIKLPHKPLIGRDNFVLSRKDIDYGVPKLKNIEEVLALAKNNPDKKVFICGGESVYKSFLDYSHEIYLTIIKTNDTKIADTHFPEIDPQNWKMISVRADEENINHKYPHYFCKYRKK</sequence>
<dbReference type="InterPro" id="IPR024072">
    <property type="entry name" value="DHFR-like_dom_sf"/>
</dbReference>
<dbReference type="Proteomes" id="UP000007041">
    <property type="component" value="Chromosome"/>
</dbReference>
<dbReference type="SUPFAM" id="SSF53597">
    <property type="entry name" value="Dihydrofolate reductase-like"/>
    <property type="match status" value="1"/>
</dbReference>
<dbReference type="GO" id="GO:0050661">
    <property type="term" value="F:NADP binding"/>
    <property type="evidence" value="ECO:0007669"/>
    <property type="project" value="InterPro"/>
</dbReference>
<keyword evidence="5" id="KW-0521">NADP</keyword>
<accession>E3PVD8</accession>
<gene>
    <name evidence="8" type="ordered locus">CLOST_2476</name>
</gene>
<comment type="similarity">
    <text evidence="2">Belongs to the dihydrofolate reductase family.</text>
</comment>
<dbReference type="Gene3D" id="3.40.430.10">
    <property type="entry name" value="Dihydrofolate Reductase, subunit A"/>
    <property type="match status" value="1"/>
</dbReference>
<proteinExistence type="inferred from homology"/>
<keyword evidence="6 8" id="KW-0560">Oxidoreductase</keyword>
<dbReference type="AlphaFoldDB" id="E3PVD8"/>
<dbReference type="BioCyc" id="CSTI499177:GJE9-2569-MONOMER"/>
<dbReference type="GO" id="GO:0046452">
    <property type="term" value="P:dihydrofolate metabolic process"/>
    <property type="evidence" value="ECO:0007669"/>
    <property type="project" value="TreeGrafter"/>
</dbReference>
<evidence type="ECO:0000313" key="9">
    <source>
        <dbReference type="Proteomes" id="UP000007041"/>
    </source>
</evidence>
<name>E3PVD8_ACESD</name>
<evidence type="ECO:0000313" key="8">
    <source>
        <dbReference type="EMBL" id="CBH22591.1"/>
    </source>
</evidence>
<evidence type="ECO:0000256" key="4">
    <source>
        <dbReference type="ARBA" id="ARBA00022563"/>
    </source>
</evidence>
<dbReference type="PROSITE" id="PS51330">
    <property type="entry name" value="DHFR_2"/>
    <property type="match status" value="1"/>
</dbReference>
<comment type="pathway">
    <text evidence="1">Cofactor biosynthesis; tetrahydrofolate biosynthesis; 5,6,7,8-tetrahydrofolate from 7,8-dihydrofolate: step 1/1.</text>
</comment>
<dbReference type="STRING" id="1511.CLOST_2476"/>
<organism evidence="8 9">
    <name type="scientific">Acetoanaerobium sticklandii (strain ATCC 12662 / DSM 519 / JCM 1433 / CCUG 9281 / NCIMB 10654 / HF)</name>
    <name type="common">Clostridium sticklandii</name>
    <dbReference type="NCBI Taxonomy" id="499177"/>
    <lineage>
        <taxon>Bacteria</taxon>
        <taxon>Bacillati</taxon>
        <taxon>Bacillota</taxon>
        <taxon>Clostridia</taxon>
        <taxon>Peptostreptococcales</taxon>
        <taxon>Filifactoraceae</taxon>
        <taxon>Acetoanaerobium</taxon>
    </lineage>
</organism>
<keyword evidence="9" id="KW-1185">Reference proteome</keyword>
<dbReference type="eggNOG" id="COG0262">
    <property type="taxonomic scope" value="Bacteria"/>
</dbReference>
<dbReference type="CDD" id="cd00209">
    <property type="entry name" value="DHFR"/>
    <property type="match status" value="1"/>
</dbReference>
<dbReference type="GO" id="GO:0004146">
    <property type="term" value="F:dihydrofolate reductase activity"/>
    <property type="evidence" value="ECO:0007669"/>
    <property type="project" value="UniProtKB-EC"/>
</dbReference>
<dbReference type="PANTHER" id="PTHR48069:SF3">
    <property type="entry name" value="DIHYDROFOLATE REDUCTASE"/>
    <property type="match status" value="1"/>
</dbReference>
<evidence type="ECO:0000256" key="1">
    <source>
        <dbReference type="ARBA" id="ARBA00004903"/>
    </source>
</evidence>
<dbReference type="GO" id="GO:0005829">
    <property type="term" value="C:cytosol"/>
    <property type="evidence" value="ECO:0007669"/>
    <property type="project" value="TreeGrafter"/>
</dbReference>
<keyword evidence="4" id="KW-0554">One-carbon metabolism</keyword>
<dbReference type="GO" id="GO:0046655">
    <property type="term" value="P:folic acid metabolic process"/>
    <property type="evidence" value="ECO:0007669"/>
    <property type="project" value="TreeGrafter"/>
</dbReference>
<feature type="domain" description="DHFR" evidence="7">
    <location>
        <begin position="3"/>
        <end position="165"/>
    </location>
</feature>
<dbReference type="KEGG" id="cst:CLOST_2476"/>
<protein>
    <recommendedName>
        <fullName evidence="3">dihydrofolate reductase</fullName>
        <ecNumber evidence="3">1.5.1.3</ecNumber>
    </recommendedName>
</protein>
<dbReference type="EMBL" id="FP565809">
    <property type="protein sequence ID" value="CBH22591.1"/>
    <property type="molecule type" value="Genomic_DNA"/>
</dbReference>
<evidence type="ECO:0000259" key="7">
    <source>
        <dbReference type="PROSITE" id="PS51330"/>
    </source>
</evidence>